<name>A0ABN2XHX2_9MICC</name>
<dbReference type="Proteomes" id="UP001500166">
    <property type="component" value="Unassembled WGS sequence"/>
</dbReference>
<evidence type="ECO:0000256" key="3">
    <source>
        <dbReference type="ARBA" id="ARBA00022692"/>
    </source>
</evidence>
<feature type="transmembrane region" description="Helical" evidence="8">
    <location>
        <begin position="411"/>
        <end position="433"/>
    </location>
</feature>
<dbReference type="Pfam" id="PF03023">
    <property type="entry name" value="MurJ"/>
    <property type="match status" value="1"/>
</dbReference>
<dbReference type="PANTHER" id="PTHR47019:SF1">
    <property type="entry name" value="LIPID II FLIPPASE MURJ"/>
    <property type="match status" value="1"/>
</dbReference>
<dbReference type="CDD" id="cd13123">
    <property type="entry name" value="MATE_MurJ_like"/>
    <property type="match status" value="1"/>
</dbReference>
<evidence type="ECO:0000256" key="6">
    <source>
        <dbReference type="ARBA" id="ARBA00022989"/>
    </source>
</evidence>
<dbReference type="RefSeq" id="WP_344223579.1">
    <property type="nucleotide sequence ID" value="NZ_BAAAQA010000004.1"/>
</dbReference>
<comment type="subcellular location">
    <subcellularLocation>
        <location evidence="1 8">Cell membrane</location>
        <topology evidence="1 8">Multi-pass membrane protein</topology>
    </subcellularLocation>
</comment>
<evidence type="ECO:0000256" key="8">
    <source>
        <dbReference type="HAMAP-Rule" id="MF_02078"/>
    </source>
</evidence>
<keyword evidence="2 8" id="KW-1003">Cell membrane</keyword>
<dbReference type="PANTHER" id="PTHR47019">
    <property type="entry name" value="LIPID II FLIPPASE MURJ"/>
    <property type="match status" value="1"/>
</dbReference>
<feature type="transmembrane region" description="Helical" evidence="8">
    <location>
        <begin position="475"/>
        <end position="496"/>
    </location>
</feature>
<dbReference type="PIRSF" id="PIRSF002869">
    <property type="entry name" value="MviN"/>
    <property type="match status" value="1"/>
</dbReference>
<evidence type="ECO:0000256" key="7">
    <source>
        <dbReference type="ARBA" id="ARBA00023136"/>
    </source>
</evidence>
<evidence type="ECO:0000256" key="1">
    <source>
        <dbReference type="ARBA" id="ARBA00004651"/>
    </source>
</evidence>
<feature type="transmembrane region" description="Helical" evidence="8">
    <location>
        <begin position="36"/>
        <end position="65"/>
    </location>
</feature>
<reference evidence="10 11" key="1">
    <citation type="journal article" date="2019" name="Int. J. Syst. Evol. Microbiol.">
        <title>The Global Catalogue of Microorganisms (GCM) 10K type strain sequencing project: providing services to taxonomists for standard genome sequencing and annotation.</title>
        <authorList>
            <consortium name="The Broad Institute Genomics Platform"/>
            <consortium name="The Broad Institute Genome Sequencing Center for Infectious Disease"/>
            <person name="Wu L."/>
            <person name="Ma J."/>
        </authorList>
    </citation>
    <scope>NUCLEOTIDE SEQUENCE [LARGE SCALE GENOMIC DNA]</scope>
    <source>
        <strain evidence="10 11">JCM 15914</strain>
    </source>
</reference>
<feature type="transmembrane region" description="Helical" evidence="8">
    <location>
        <begin position="273"/>
        <end position="294"/>
    </location>
</feature>
<feature type="transmembrane region" description="Helical" evidence="8">
    <location>
        <begin position="96"/>
        <end position="117"/>
    </location>
</feature>
<feature type="transmembrane region" description="Helical" evidence="8">
    <location>
        <begin position="137"/>
        <end position="158"/>
    </location>
</feature>
<keyword evidence="7 8" id="KW-0472">Membrane</keyword>
<dbReference type="PRINTS" id="PR01806">
    <property type="entry name" value="VIRFACTRMVIN"/>
</dbReference>
<feature type="transmembrane region" description="Helical" evidence="8">
    <location>
        <begin position="445"/>
        <end position="469"/>
    </location>
</feature>
<keyword evidence="3 8" id="KW-0812">Transmembrane</keyword>
<evidence type="ECO:0000256" key="2">
    <source>
        <dbReference type="ARBA" id="ARBA00022475"/>
    </source>
</evidence>
<keyword evidence="11" id="KW-1185">Reference proteome</keyword>
<dbReference type="HAMAP" id="MF_02078">
    <property type="entry name" value="MurJ_MviN"/>
    <property type="match status" value="1"/>
</dbReference>
<feature type="transmembrane region" description="Helical" evidence="8">
    <location>
        <begin position="165"/>
        <end position="188"/>
    </location>
</feature>
<dbReference type="EMBL" id="BAAAQA010000004">
    <property type="protein sequence ID" value="GAA2111073.1"/>
    <property type="molecule type" value="Genomic_DNA"/>
</dbReference>
<feature type="transmembrane region" description="Helical" evidence="8">
    <location>
        <begin position="12"/>
        <end position="30"/>
    </location>
</feature>
<comment type="similarity">
    <text evidence="8 9">Belongs to the MurJ/MviN family.</text>
</comment>
<evidence type="ECO:0000313" key="11">
    <source>
        <dbReference type="Proteomes" id="UP001500166"/>
    </source>
</evidence>
<comment type="caution">
    <text evidence="10">The sequence shown here is derived from an EMBL/GenBank/DDBJ whole genome shotgun (WGS) entry which is preliminary data.</text>
</comment>
<evidence type="ECO:0000256" key="4">
    <source>
        <dbReference type="ARBA" id="ARBA00022960"/>
    </source>
</evidence>
<keyword evidence="5 8" id="KW-0573">Peptidoglycan synthesis</keyword>
<sequence length="518" mass="54287">MGRHADRNPRWSVSRAAVLVTGLTAFSVILGFGRDIVIAAVFGAGAGLDAYLVAQGLMNVVLALIADAMARSVTPVTARQAAEETGKCQGHRSFNVALTVTMVILGLIAVLAGIFTGPVTAVIAPGFGPEQTAITEHLMRIVLLATVFIAGTNLIASLVQAHGRFAWSALEGVPFNIVMIAAAGLFGPVYGIEALAWGFVIGSALRLSFQIPPLRTLGTKLRPSFDLKDPGFREIARLAPPMLVGTALTNVNTMVDRAVASSLDEGSITALSYGWRLVHLPETLLIASLLVPLYPALSASAKNAPELRRLVGRGLCVTVTVLTPICVVLAVGAVSVVDLAFGYGAFDDTQVAVTATALLWYTPALLALGCRQVIVRASYAVGDSRSPVTIAIIAMVINVVGDIVLGPLMGVAGIALATTLSFIFAAVGNGWLLYRRHHGLEPGMLRGLVVRAVLLAAIATVGALALQTFVVDLPAFVILATITAGVFAIYLLGLLFMRAPERTVVTEMIGAMRRKKRG</sequence>
<comment type="function">
    <text evidence="8 9">Involved in peptidoglycan biosynthesis. Transports lipid-linked peptidoglycan precursors from the inner to the outer leaflet of the cytoplasmic membrane.</text>
</comment>
<dbReference type="NCBIfam" id="TIGR01695">
    <property type="entry name" value="murJ_mviN"/>
    <property type="match status" value="1"/>
</dbReference>
<comment type="pathway">
    <text evidence="8">Cell wall biogenesis; peptidoglycan biosynthesis.</text>
</comment>
<evidence type="ECO:0000313" key="10">
    <source>
        <dbReference type="EMBL" id="GAA2111073.1"/>
    </source>
</evidence>
<proteinExistence type="inferred from homology"/>
<feature type="transmembrane region" description="Helical" evidence="8">
    <location>
        <begin position="388"/>
        <end position="405"/>
    </location>
</feature>
<feature type="transmembrane region" description="Helical" evidence="8">
    <location>
        <begin position="349"/>
        <end position="368"/>
    </location>
</feature>
<dbReference type="InterPro" id="IPR051050">
    <property type="entry name" value="Lipid_II_flippase_MurJ/MviN"/>
</dbReference>
<protein>
    <recommendedName>
        <fullName evidence="8">Probable lipid II flippase MurJ</fullName>
    </recommendedName>
</protein>
<feature type="transmembrane region" description="Helical" evidence="8">
    <location>
        <begin position="315"/>
        <end position="337"/>
    </location>
</feature>
<keyword evidence="6 8" id="KW-1133">Transmembrane helix</keyword>
<keyword evidence="4 8" id="KW-0133">Cell shape</keyword>
<dbReference type="InterPro" id="IPR004268">
    <property type="entry name" value="MurJ"/>
</dbReference>
<keyword evidence="8 9" id="KW-0961">Cell wall biogenesis/degradation</keyword>
<keyword evidence="8 9" id="KW-0813">Transport</keyword>
<gene>
    <name evidence="8 10" type="primary">murJ</name>
    <name evidence="10" type="ORF">GCM10009824_06130</name>
</gene>
<organism evidence="10 11">
    <name type="scientific">Kocuria atrinae</name>
    <dbReference type="NCBI Taxonomy" id="592377"/>
    <lineage>
        <taxon>Bacteria</taxon>
        <taxon>Bacillati</taxon>
        <taxon>Actinomycetota</taxon>
        <taxon>Actinomycetes</taxon>
        <taxon>Micrococcales</taxon>
        <taxon>Micrococcaceae</taxon>
        <taxon>Kocuria</taxon>
    </lineage>
</organism>
<evidence type="ECO:0000256" key="9">
    <source>
        <dbReference type="PIRNR" id="PIRNR002869"/>
    </source>
</evidence>
<accession>A0ABN2XHX2</accession>
<evidence type="ECO:0000256" key="5">
    <source>
        <dbReference type="ARBA" id="ARBA00022984"/>
    </source>
</evidence>